<gene>
    <name evidence="1" type="ORF">ATX59_02535</name>
    <name evidence="2" type="ORF">OENI_0503</name>
</gene>
<dbReference type="RefSeq" id="WP_002822975.1">
    <property type="nucleotide sequence ID" value="NZ_CP038451.1"/>
</dbReference>
<dbReference type="AlphaFoldDB" id="A0A6H3GIY1"/>
<accession>A0A6H3GIY1</accession>
<dbReference type="InterPro" id="IPR009057">
    <property type="entry name" value="Homeodomain-like_sf"/>
</dbReference>
<dbReference type="EMBL" id="MLOK01000026">
    <property type="protein sequence ID" value="OIM21747.1"/>
    <property type="molecule type" value="Genomic_DNA"/>
</dbReference>
<dbReference type="Proteomes" id="UP000294726">
    <property type="component" value="Chromosome"/>
</dbReference>
<dbReference type="Gene3D" id="1.10.357.10">
    <property type="entry name" value="Tetracycline Repressor, domain 2"/>
    <property type="match status" value="1"/>
</dbReference>
<evidence type="ECO:0000313" key="2">
    <source>
        <dbReference type="EMBL" id="VDB97519.1"/>
    </source>
</evidence>
<reference evidence="1 3" key="1">
    <citation type="journal article" date="2016" name="BMC Genomics">
        <title>Consensus pan-genome assembly of the specialised wine bacterium Oenococcus oeni.</title>
        <authorList>
            <person name="Sternes P.R."/>
            <person name="Borneman A.R."/>
        </authorList>
    </citation>
    <scope>NUCLEOTIDE SEQUENCE [LARGE SCALE GENOMIC DNA]</scope>
    <source>
        <strain evidence="1 3">AWRIB661</strain>
    </source>
</reference>
<dbReference type="Proteomes" id="UP000181728">
    <property type="component" value="Unassembled WGS sequence"/>
</dbReference>
<evidence type="ECO:0000313" key="1">
    <source>
        <dbReference type="EMBL" id="OIM21747.1"/>
    </source>
</evidence>
<organism evidence="1 3">
    <name type="scientific">Oenococcus oeni</name>
    <name type="common">Leuconostoc oenos</name>
    <dbReference type="NCBI Taxonomy" id="1247"/>
    <lineage>
        <taxon>Bacteria</taxon>
        <taxon>Bacillati</taxon>
        <taxon>Bacillota</taxon>
        <taxon>Bacilli</taxon>
        <taxon>Lactobacillales</taxon>
        <taxon>Lactobacillaceae</taxon>
        <taxon>Oenococcus</taxon>
    </lineage>
</organism>
<proteinExistence type="predicted"/>
<evidence type="ECO:0000313" key="4">
    <source>
        <dbReference type="Proteomes" id="UP000294726"/>
    </source>
</evidence>
<name>A0A6H3GIY1_OENOE</name>
<dbReference type="SUPFAM" id="SSF46689">
    <property type="entry name" value="Homeodomain-like"/>
    <property type="match status" value="1"/>
</dbReference>
<protein>
    <submittedName>
        <fullName evidence="1">TetR family transcriptional regulator</fullName>
    </submittedName>
</protein>
<dbReference type="EMBL" id="LR031358">
    <property type="protein sequence ID" value="VDB97519.1"/>
    <property type="molecule type" value="Genomic_DNA"/>
</dbReference>
<evidence type="ECO:0000313" key="3">
    <source>
        <dbReference type="Proteomes" id="UP000181728"/>
    </source>
</evidence>
<sequence length="194" mass="22550">MQCNEIDERIFTAFVLVIKESSSYSKITLTSVANKLGMSRQALYKTHYQSIDELVIALHYFIDQNPQMKLKKFLSQQAAYQHTDLIHFFAEEILPDLYSKRQYLQILYKGIACPPWTRFIMKSYIDILEPYFKGSEAKTGLSVEFMMQLAVTQTLTIIANWMNQPKPENPATFSKKFIFLMTHSINDLISINPD</sequence>
<reference evidence="2 4" key="2">
    <citation type="submission" date="2018-08" db="EMBL/GenBank/DDBJ databases">
        <authorList>
            <person name="Lorentzen P. G. S. M."/>
        </authorList>
    </citation>
    <scope>NUCLEOTIDE SEQUENCE [LARGE SCALE GENOMIC DNA]</scope>
    <source>
        <strain evidence="2 4">CRBO_1381</strain>
    </source>
</reference>